<dbReference type="AlphaFoldDB" id="A0A2T3BG53"/>
<feature type="transmembrane region" description="Helical" evidence="2">
    <location>
        <begin position="12"/>
        <end position="33"/>
    </location>
</feature>
<evidence type="ECO:0000256" key="1">
    <source>
        <dbReference type="SAM" id="MobiDB-lite"/>
    </source>
</evidence>
<dbReference type="RefSeq" id="XP_024725843.1">
    <property type="nucleotide sequence ID" value="XM_024863485.1"/>
</dbReference>
<keyword evidence="2" id="KW-1133">Transmembrane helix</keyword>
<name>A0A2T3BG53_AMORE</name>
<feature type="transmembrane region" description="Helical" evidence="2">
    <location>
        <begin position="40"/>
        <end position="57"/>
    </location>
</feature>
<reference evidence="3 4" key="1">
    <citation type="journal article" date="2018" name="New Phytol.">
        <title>Comparative genomics and transcriptomics depict ericoid mycorrhizal fungi as versatile saprotrophs and plant mutualists.</title>
        <authorList>
            <person name="Martino E."/>
            <person name="Morin E."/>
            <person name="Grelet G.A."/>
            <person name="Kuo A."/>
            <person name="Kohler A."/>
            <person name="Daghino S."/>
            <person name="Barry K.W."/>
            <person name="Cichocki N."/>
            <person name="Clum A."/>
            <person name="Dockter R.B."/>
            <person name="Hainaut M."/>
            <person name="Kuo R.C."/>
            <person name="LaButti K."/>
            <person name="Lindahl B.D."/>
            <person name="Lindquist E.A."/>
            <person name="Lipzen A."/>
            <person name="Khouja H.R."/>
            <person name="Magnuson J."/>
            <person name="Murat C."/>
            <person name="Ohm R.A."/>
            <person name="Singer S.W."/>
            <person name="Spatafora J.W."/>
            <person name="Wang M."/>
            <person name="Veneault-Fourrey C."/>
            <person name="Henrissat B."/>
            <person name="Grigoriev I.V."/>
            <person name="Martin F.M."/>
            <person name="Perotto S."/>
        </authorList>
    </citation>
    <scope>NUCLEOTIDE SEQUENCE [LARGE SCALE GENOMIC DNA]</scope>
    <source>
        <strain evidence="3 4">ATCC 22711</strain>
    </source>
</reference>
<dbReference type="GeneID" id="36571566"/>
<protein>
    <submittedName>
        <fullName evidence="3">Uncharacterized protein</fullName>
    </submittedName>
</protein>
<dbReference type="InParanoid" id="A0A2T3BG53"/>
<dbReference type="EMBL" id="KZ679006">
    <property type="protein sequence ID" value="PSS28318.1"/>
    <property type="molecule type" value="Genomic_DNA"/>
</dbReference>
<keyword evidence="4" id="KW-1185">Reference proteome</keyword>
<organism evidence="3 4">
    <name type="scientific">Amorphotheca resinae ATCC 22711</name>
    <dbReference type="NCBI Taxonomy" id="857342"/>
    <lineage>
        <taxon>Eukaryota</taxon>
        <taxon>Fungi</taxon>
        <taxon>Dikarya</taxon>
        <taxon>Ascomycota</taxon>
        <taxon>Pezizomycotina</taxon>
        <taxon>Leotiomycetes</taxon>
        <taxon>Helotiales</taxon>
        <taxon>Amorphothecaceae</taxon>
        <taxon>Amorphotheca</taxon>
    </lineage>
</organism>
<sequence length="177" mass="19759">MMNACVGYKQLNQVGLLFDMFLLSFSVFSSRLVQRLRGEWLFLLILVNHLITIWEYPAPYIPLLSSLSPFQGPPAQTTASLPRTDLDPGPTSYPPRRSSHRSSHRLPIAPLFPQAAPHSTPHPISTPQTPTTPSLRLLILTSFLHLASLDVLIQPWRPRSPASASVSIHHPPHPLRC</sequence>
<evidence type="ECO:0000313" key="3">
    <source>
        <dbReference type="EMBL" id="PSS28318.1"/>
    </source>
</evidence>
<gene>
    <name evidence="3" type="ORF">M430DRAFT_165696</name>
</gene>
<dbReference type="Proteomes" id="UP000241818">
    <property type="component" value="Unassembled WGS sequence"/>
</dbReference>
<keyword evidence="2" id="KW-0472">Membrane</keyword>
<proteinExistence type="predicted"/>
<feature type="region of interest" description="Disordered" evidence="1">
    <location>
        <begin position="74"/>
        <end position="103"/>
    </location>
</feature>
<evidence type="ECO:0000256" key="2">
    <source>
        <dbReference type="SAM" id="Phobius"/>
    </source>
</evidence>
<keyword evidence="2" id="KW-0812">Transmembrane</keyword>
<accession>A0A2T3BG53</accession>
<evidence type="ECO:0000313" key="4">
    <source>
        <dbReference type="Proteomes" id="UP000241818"/>
    </source>
</evidence>